<evidence type="ECO:0000313" key="1">
    <source>
        <dbReference type="EMBL" id="TDX01348.1"/>
    </source>
</evidence>
<dbReference type="Proteomes" id="UP000294498">
    <property type="component" value="Unassembled WGS sequence"/>
</dbReference>
<protein>
    <submittedName>
        <fullName evidence="1">Uncharacterized protein</fullName>
    </submittedName>
</protein>
<dbReference type="EMBL" id="SODV01000001">
    <property type="protein sequence ID" value="TDX01348.1"/>
    <property type="molecule type" value="Genomic_DNA"/>
</dbReference>
<gene>
    <name evidence="1" type="ORF">EDB95_2382</name>
</gene>
<comment type="caution">
    <text evidence="1">The sequence shown here is derived from an EMBL/GenBank/DDBJ whole genome shotgun (WGS) entry which is preliminary data.</text>
</comment>
<sequence length="155" mass="17430">MILRIVLILLSILGTTSGDLDRAGYYAVFAKGNLQQIDQELDNIRSIDFPGKEGFEGALLMRKAGKRSNVADKLSDFKAGGKKLEAAIRADSTNVEFRFLRLCIQENAPHFLGYHSDLDRDNVYVSRHFKQLTSVVQDAIRAYSQQSHVLKLDNQ</sequence>
<keyword evidence="2" id="KW-1185">Reference proteome</keyword>
<organism evidence="1 2">
    <name type="scientific">Dinghuibacter silviterrae</name>
    <dbReference type="NCBI Taxonomy" id="1539049"/>
    <lineage>
        <taxon>Bacteria</taxon>
        <taxon>Pseudomonadati</taxon>
        <taxon>Bacteroidota</taxon>
        <taxon>Chitinophagia</taxon>
        <taxon>Chitinophagales</taxon>
        <taxon>Chitinophagaceae</taxon>
        <taxon>Dinghuibacter</taxon>
    </lineage>
</organism>
<dbReference type="AlphaFoldDB" id="A0A4R8DTU9"/>
<proteinExistence type="predicted"/>
<accession>A0A4R8DTU9</accession>
<evidence type="ECO:0000313" key="2">
    <source>
        <dbReference type="Proteomes" id="UP000294498"/>
    </source>
</evidence>
<dbReference type="RefSeq" id="WP_133993802.1">
    <property type="nucleotide sequence ID" value="NZ_SODV01000001.1"/>
</dbReference>
<reference evidence="1 2" key="1">
    <citation type="submission" date="2019-03" db="EMBL/GenBank/DDBJ databases">
        <title>Genomic Encyclopedia of Type Strains, Phase IV (KMG-IV): sequencing the most valuable type-strain genomes for metagenomic binning, comparative biology and taxonomic classification.</title>
        <authorList>
            <person name="Goeker M."/>
        </authorList>
    </citation>
    <scope>NUCLEOTIDE SEQUENCE [LARGE SCALE GENOMIC DNA]</scope>
    <source>
        <strain evidence="1 2">DSM 100059</strain>
    </source>
</reference>
<name>A0A4R8DTU9_9BACT</name>
<dbReference type="OrthoDB" id="663842at2"/>